<dbReference type="InterPro" id="IPR050090">
    <property type="entry name" value="Tyrosine_recombinase_XerCD"/>
</dbReference>
<keyword evidence="8" id="KW-1185">Reference proteome</keyword>
<evidence type="ECO:0000259" key="6">
    <source>
        <dbReference type="PROSITE" id="PS51900"/>
    </source>
</evidence>
<dbReference type="PROSITE" id="PS51898">
    <property type="entry name" value="TYR_RECOMBINASE"/>
    <property type="match status" value="1"/>
</dbReference>
<dbReference type="InterPro" id="IPR002104">
    <property type="entry name" value="Integrase_catalytic"/>
</dbReference>
<feature type="domain" description="Tyr recombinase" evidence="5">
    <location>
        <begin position="110"/>
        <end position="292"/>
    </location>
</feature>
<accession>A0A1L3ZVE7</accession>
<dbReference type="Pfam" id="PF00589">
    <property type="entry name" value="Phage_integrase"/>
    <property type="match status" value="1"/>
</dbReference>
<evidence type="ECO:0000259" key="5">
    <source>
        <dbReference type="PROSITE" id="PS51898"/>
    </source>
</evidence>
<dbReference type="Proteomes" id="UP000182063">
    <property type="component" value="Chromosome"/>
</dbReference>
<organism evidence="7 8">
    <name type="scientific">Tardibacter chloracetimidivorans</name>
    <dbReference type="NCBI Taxonomy" id="1921510"/>
    <lineage>
        <taxon>Bacteria</taxon>
        <taxon>Pseudomonadati</taxon>
        <taxon>Pseudomonadota</taxon>
        <taxon>Alphaproteobacteria</taxon>
        <taxon>Sphingomonadales</taxon>
        <taxon>Sphingomonadaceae</taxon>
        <taxon>Tardibacter</taxon>
    </lineage>
</organism>
<keyword evidence="1" id="KW-0229">DNA integration</keyword>
<dbReference type="EMBL" id="CP018221">
    <property type="protein sequence ID" value="API59570.1"/>
    <property type="molecule type" value="Genomic_DNA"/>
</dbReference>
<sequence>MSATAAPAGEDRVAIARFLEMMAAEAGASRNTLLAYSADLGGASELLGGRLAGADEEAVQKLSAHWSALSRATVSRKASALRRFFAFLADEGDRADDPSRALPRPTRERGLPKILSHKDVDALFEALERKRATAPGPAVDRLSALMELLYGSGLRATELVSLPRHAVRPAQPYLMLTGKGGKERLAPLSARAQAAVERHVAHVPPDSRYLFPSGKKHLSRVRLFQLVRALGAEAGIPPERISPHVLRHAFATHLLEGGADLRAVQAMLGHADIATTEIYTHVQTKALVELVASKHPLVDGKPPRQ</sequence>
<feature type="domain" description="Core-binding (CB)" evidence="6">
    <location>
        <begin position="9"/>
        <end position="89"/>
    </location>
</feature>
<dbReference type="STRING" id="1921510.BSL82_09795"/>
<evidence type="ECO:0000313" key="7">
    <source>
        <dbReference type="EMBL" id="API59570.1"/>
    </source>
</evidence>
<evidence type="ECO:0000313" key="8">
    <source>
        <dbReference type="Proteomes" id="UP000182063"/>
    </source>
</evidence>
<protein>
    <submittedName>
        <fullName evidence="7">Recombinase XerD</fullName>
    </submittedName>
</protein>
<evidence type="ECO:0000256" key="4">
    <source>
        <dbReference type="PROSITE-ProRule" id="PRU01248"/>
    </source>
</evidence>
<dbReference type="Gene3D" id="1.10.150.130">
    <property type="match status" value="1"/>
</dbReference>
<dbReference type="InterPro" id="IPR044068">
    <property type="entry name" value="CB"/>
</dbReference>
<dbReference type="GO" id="GO:0003677">
    <property type="term" value="F:DNA binding"/>
    <property type="evidence" value="ECO:0007669"/>
    <property type="project" value="UniProtKB-UniRule"/>
</dbReference>
<dbReference type="PANTHER" id="PTHR30349">
    <property type="entry name" value="PHAGE INTEGRASE-RELATED"/>
    <property type="match status" value="1"/>
</dbReference>
<dbReference type="Gene3D" id="1.10.443.10">
    <property type="entry name" value="Intergrase catalytic core"/>
    <property type="match status" value="1"/>
</dbReference>
<dbReference type="InterPro" id="IPR013762">
    <property type="entry name" value="Integrase-like_cat_sf"/>
</dbReference>
<dbReference type="OrthoDB" id="9801717at2"/>
<gene>
    <name evidence="7" type="ORF">BSL82_09795</name>
</gene>
<dbReference type="SUPFAM" id="SSF47823">
    <property type="entry name" value="lambda integrase-like, N-terminal domain"/>
    <property type="match status" value="1"/>
</dbReference>
<evidence type="ECO:0000256" key="3">
    <source>
        <dbReference type="ARBA" id="ARBA00023172"/>
    </source>
</evidence>
<proteinExistence type="predicted"/>
<dbReference type="RefSeq" id="WP_072597213.1">
    <property type="nucleotide sequence ID" value="NZ_CP018221.1"/>
</dbReference>
<keyword evidence="3" id="KW-0233">DNA recombination</keyword>
<name>A0A1L3ZVE7_9SPHN</name>
<reference evidence="8" key="1">
    <citation type="submission" date="2016-11" db="EMBL/GenBank/DDBJ databases">
        <title>Complete Genome Sequence of alachlor-degrading Sphingomonas sp. strain JJ-A5.</title>
        <authorList>
            <person name="Lee H."/>
            <person name="Ka J.-O."/>
        </authorList>
    </citation>
    <scope>NUCLEOTIDE SEQUENCE [LARGE SCALE GENOMIC DNA]</scope>
    <source>
        <strain evidence="8">JJ-A5</strain>
    </source>
</reference>
<keyword evidence="2 4" id="KW-0238">DNA-binding</keyword>
<dbReference type="GO" id="GO:0015074">
    <property type="term" value="P:DNA integration"/>
    <property type="evidence" value="ECO:0007669"/>
    <property type="project" value="UniProtKB-KW"/>
</dbReference>
<dbReference type="AlphaFoldDB" id="A0A1L3ZVE7"/>
<evidence type="ECO:0000256" key="2">
    <source>
        <dbReference type="ARBA" id="ARBA00023125"/>
    </source>
</evidence>
<dbReference type="InterPro" id="IPR010998">
    <property type="entry name" value="Integrase_recombinase_N"/>
</dbReference>
<dbReference type="PANTHER" id="PTHR30349:SF90">
    <property type="entry name" value="TYROSINE RECOMBINASE XERD"/>
    <property type="match status" value="1"/>
</dbReference>
<evidence type="ECO:0000256" key="1">
    <source>
        <dbReference type="ARBA" id="ARBA00022908"/>
    </source>
</evidence>
<dbReference type="GO" id="GO:0006310">
    <property type="term" value="P:DNA recombination"/>
    <property type="evidence" value="ECO:0007669"/>
    <property type="project" value="UniProtKB-KW"/>
</dbReference>
<dbReference type="Pfam" id="PF02899">
    <property type="entry name" value="Phage_int_SAM_1"/>
    <property type="match status" value="1"/>
</dbReference>
<dbReference type="PROSITE" id="PS51900">
    <property type="entry name" value="CB"/>
    <property type="match status" value="1"/>
</dbReference>
<dbReference type="InterPro" id="IPR011010">
    <property type="entry name" value="DNA_brk_join_enz"/>
</dbReference>
<dbReference type="KEGG" id="sphj:BSL82_09795"/>
<dbReference type="InterPro" id="IPR004107">
    <property type="entry name" value="Integrase_SAM-like_N"/>
</dbReference>
<dbReference type="SUPFAM" id="SSF56349">
    <property type="entry name" value="DNA breaking-rejoining enzymes"/>
    <property type="match status" value="1"/>
</dbReference>